<evidence type="ECO:0000313" key="3">
    <source>
        <dbReference type="Proteomes" id="UP000194841"/>
    </source>
</evidence>
<evidence type="ECO:0000256" key="1">
    <source>
        <dbReference type="SAM" id="MobiDB-lite"/>
    </source>
</evidence>
<protein>
    <recommendedName>
        <fullName evidence="4">Replication protein RepA</fullName>
    </recommendedName>
</protein>
<dbReference type="AlphaFoldDB" id="A0A244CLK6"/>
<dbReference type="InterPro" id="IPR013321">
    <property type="entry name" value="Arc_rbn_hlx_hlx"/>
</dbReference>
<proteinExistence type="predicted"/>
<feature type="region of interest" description="Disordered" evidence="1">
    <location>
        <begin position="37"/>
        <end position="64"/>
    </location>
</feature>
<gene>
    <name evidence="2" type="ORF">B1199_17830</name>
</gene>
<evidence type="ECO:0000313" key="2">
    <source>
        <dbReference type="EMBL" id="OUL56521.1"/>
    </source>
</evidence>
<dbReference type="EMBL" id="MWPV01000006">
    <property type="protein sequence ID" value="OUL56521.1"/>
    <property type="molecule type" value="Genomic_DNA"/>
</dbReference>
<reference evidence="2 3" key="1">
    <citation type="submission" date="2017-02" db="EMBL/GenBank/DDBJ databases">
        <title>Pseudoalteromonas ulvae TC14 Genome.</title>
        <authorList>
            <person name="Molmeret M."/>
        </authorList>
    </citation>
    <scope>NUCLEOTIDE SEQUENCE [LARGE SCALE GENOMIC DNA]</scope>
    <source>
        <strain evidence="2">TC14</strain>
    </source>
</reference>
<dbReference type="Proteomes" id="UP000194841">
    <property type="component" value="Unassembled WGS sequence"/>
</dbReference>
<evidence type="ECO:0008006" key="4">
    <source>
        <dbReference type="Google" id="ProtNLM"/>
    </source>
</evidence>
<sequence>MSLADLKKKAAAQTRKKIDVDDFIEDATAYAQGQSILSQTKQIQSKPSQQKRKKNARPRKFKNATFTLSPEHIEQLNHLAEHTGFAKSRILRLLIEQIADLDDDNIDALLASLNKPTHLKPE</sequence>
<keyword evidence="3" id="KW-1185">Reference proteome</keyword>
<dbReference type="Gene3D" id="1.10.1220.10">
    <property type="entry name" value="Met repressor-like"/>
    <property type="match status" value="1"/>
</dbReference>
<name>A0A244CLK6_PSEDV</name>
<feature type="compositionally biased region" description="Polar residues" evidence="1">
    <location>
        <begin position="37"/>
        <end position="48"/>
    </location>
</feature>
<feature type="compositionally biased region" description="Basic residues" evidence="1">
    <location>
        <begin position="49"/>
        <end position="62"/>
    </location>
</feature>
<dbReference type="GO" id="GO:0006355">
    <property type="term" value="P:regulation of DNA-templated transcription"/>
    <property type="evidence" value="ECO:0007669"/>
    <property type="project" value="InterPro"/>
</dbReference>
<comment type="caution">
    <text evidence="2">The sequence shown here is derived from an EMBL/GenBank/DDBJ whole genome shotgun (WGS) entry which is preliminary data.</text>
</comment>
<accession>A0A244CLK6</accession>
<dbReference type="RefSeq" id="WP_086745491.1">
    <property type="nucleotide sequence ID" value="NZ_MWPV01000006.1"/>
</dbReference>
<dbReference type="OrthoDB" id="6316054at2"/>
<organism evidence="2 3">
    <name type="scientific">Pseudoalteromonas ulvae</name>
    <dbReference type="NCBI Taxonomy" id="107327"/>
    <lineage>
        <taxon>Bacteria</taxon>
        <taxon>Pseudomonadati</taxon>
        <taxon>Pseudomonadota</taxon>
        <taxon>Gammaproteobacteria</taxon>
        <taxon>Alteromonadales</taxon>
        <taxon>Pseudoalteromonadaceae</taxon>
        <taxon>Pseudoalteromonas</taxon>
    </lineage>
</organism>